<gene>
    <name evidence="8" type="ORF">H9942_01185</name>
</gene>
<evidence type="ECO:0000256" key="6">
    <source>
        <dbReference type="RuleBase" id="RU363041"/>
    </source>
</evidence>
<comment type="caution">
    <text evidence="8">The sequence shown here is derived from an EMBL/GenBank/DDBJ whole genome shotgun (WGS) entry which is preliminary data.</text>
</comment>
<evidence type="ECO:0000256" key="7">
    <source>
        <dbReference type="SAM" id="MobiDB-lite"/>
    </source>
</evidence>
<name>A0A9D2RZ42_9FIRM</name>
<proteinExistence type="inferred from homology"/>
<evidence type="ECO:0000256" key="5">
    <source>
        <dbReference type="ARBA" id="ARBA00023136"/>
    </source>
</evidence>
<dbReference type="Pfam" id="PF01925">
    <property type="entry name" value="TauE"/>
    <property type="match status" value="1"/>
</dbReference>
<keyword evidence="4 6" id="KW-1133">Transmembrane helix</keyword>
<feature type="region of interest" description="Disordered" evidence="7">
    <location>
        <begin position="120"/>
        <end position="152"/>
    </location>
</feature>
<comment type="similarity">
    <text evidence="2 6">Belongs to the 4-toluene sulfonate uptake permease (TSUP) (TC 2.A.102) family.</text>
</comment>
<dbReference type="AlphaFoldDB" id="A0A9D2RZ42"/>
<feature type="transmembrane region" description="Helical" evidence="6">
    <location>
        <begin position="41"/>
        <end position="59"/>
    </location>
</feature>
<sequence>MSWLLSALVGAATGVLSGFGVGGGTLLLLWLTLVQGMEQLQAGGVNLLYFAACALPALWGHLRQGLVDRQAALWSAAAGAPACVLAAFVASSLEVTLLRRLFGVFLLAVGLRELFSKAENPPAGGAHKSPQGAHTSHETQTGPSAGNSTQKG</sequence>
<keyword evidence="6" id="KW-1003">Cell membrane</keyword>
<evidence type="ECO:0000256" key="1">
    <source>
        <dbReference type="ARBA" id="ARBA00004141"/>
    </source>
</evidence>
<comment type="subcellular location">
    <subcellularLocation>
        <location evidence="6">Cell membrane</location>
        <topology evidence="6">Multi-pass membrane protein</topology>
    </subcellularLocation>
    <subcellularLocation>
        <location evidence="1">Membrane</location>
        <topology evidence="1">Multi-pass membrane protein</topology>
    </subcellularLocation>
</comment>
<feature type="transmembrane region" description="Helical" evidence="6">
    <location>
        <begin position="71"/>
        <end position="91"/>
    </location>
</feature>
<reference evidence="8" key="2">
    <citation type="submission" date="2021-04" db="EMBL/GenBank/DDBJ databases">
        <authorList>
            <person name="Gilroy R."/>
        </authorList>
    </citation>
    <scope>NUCLEOTIDE SEQUENCE</scope>
    <source>
        <strain evidence="8">ChiBcolR8-3208</strain>
    </source>
</reference>
<dbReference type="GO" id="GO:0005886">
    <property type="term" value="C:plasma membrane"/>
    <property type="evidence" value="ECO:0007669"/>
    <property type="project" value="UniProtKB-SubCell"/>
</dbReference>
<evidence type="ECO:0000313" key="9">
    <source>
        <dbReference type="Proteomes" id="UP000824214"/>
    </source>
</evidence>
<organism evidence="8 9">
    <name type="scientific">Candidatus Acutalibacter ornithocaccae</name>
    <dbReference type="NCBI Taxonomy" id="2838416"/>
    <lineage>
        <taxon>Bacteria</taxon>
        <taxon>Bacillati</taxon>
        <taxon>Bacillota</taxon>
        <taxon>Clostridia</taxon>
        <taxon>Eubacteriales</taxon>
        <taxon>Acutalibacteraceae</taxon>
        <taxon>Acutalibacter</taxon>
    </lineage>
</organism>
<dbReference type="Proteomes" id="UP000824214">
    <property type="component" value="Unassembled WGS sequence"/>
</dbReference>
<feature type="compositionally biased region" description="Polar residues" evidence="7">
    <location>
        <begin position="132"/>
        <end position="152"/>
    </location>
</feature>
<evidence type="ECO:0000256" key="3">
    <source>
        <dbReference type="ARBA" id="ARBA00022692"/>
    </source>
</evidence>
<dbReference type="InterPro" id="IPR002781">
    <property type="entry name" value="TM_pro_TauE-like"/>
</dbReference>
<keyword evidence="3 6" id="KW-0812">Transmembrane</keyword>
<dbReference type="InterPro" id="IPR051598">
    <property type="entry name" value="TSUP/Inactive_protease-like"/>
</dbReference>
<keyword evidence="5 6" id="KW-0472">Membrane</keyword>
<reference evidence="8" key="1">
    <citation type="journal article" date="2021" name="PeerJ">
        <title>Extensive microbial diversity within the chicken gut microbiome revealed by metagenomics and culture.</title>
        <authorList>
            <person name="Gilroy R."/>
            <person name="Ravi A."/>
            <person name="Getino M."/>
            <person name="Pursley I."/>
            <person name="Horton D.L."/>
            <person name="Alikhan N.F."/>
            <person name="Baker D."/>
            <person name="Gharbi K."/>
            <person name="Hall N."/>
            <person name="Watson M."/>
            <person name="Adriaenssens E.M."/>
            <person name="Foster-Nyarko E."/>
            <person name="Jarju S."/>
            <person name="Secka A."/>
            <person name="Antonio M."/>
            <person name="Oren A."/>
            <person name="Chaudhuri R.R."/>
            <person name="La Ragione R."/>
            <person name="Hildebrand F."/>
            <person name="Pallen M.J."/>
        </authorList>
    </citation>
    <scope>NUCLEOTIDE SEQUENCE</scope>
    <source>
        <strain evidence="8">ChiBcolR8-3208</strain>
    </source>
</reference>
<accession>A0A9D2RZ42</accession>
<evidence type="ECO:0000256" key="2">
    <source>
        <dbReference type="ARBA" id="ARBA00009142"/>
    </source>
</evidence>
<evidence type="ECO:0000313" key="8">
    <source>
        <dbReference type="EMBL" id="HJB36665.1"/>
    </source>
</evidence>
<evidence type="ECO:0000256" key="4">
    <source>
        <dbReference type="ARBA" id="ARBA00022989"/>
    </source>
</evidence>
<protein>
    <recommendedName>
        <fullName evidence="6">Probable membrane transporter protein</fullName>
    </recommendedName>
</protein>
<dbReference type="PANTHER" id="PTHR43701:SF2">
    <property type="entry name" value="MEMBRANE TRANSPORTER PROTEIN YJNA-RELATED"/>
    <property type="match status" value="1"/>
</dbReference>
<dbReference type="PANTHER" id="PTHR43701">
    <property type="entry name" value="MEMBRANE TRANSPORTER PROTEIN MJ0441-RELATED"/>
    <property type="match status" value="1"/>
</dbReference>
<dbReference type="EMBL" id="DWXZ01000018">
    <property type="protein sequence ID" value="HJB36665.1"/>
    <property type="molecule type" value="Genomic_DNA"/>
</dbReference>